<keyword evidence="2" id="KW-1185">Reference proteome</keyword>
<dbReference type="AlphaFoldDB" id="A0A9Q8WJT3"/>
<sequence>MAATHAQCAMYPGFSTSFGKALCVHRITTEILLIFTSTHIVDFVQITTP</sequence>
<dbReference type="Proteomes" id="UP000830671">
    <property type="component" value="Chromosome 5"/>
</dbReference>
<gene>
    <name evidence="1" type="ORF">CLUP02_10702</name>
</gene>
<evidence type="ECO:0000313" key="1">
    <source>
        <dbReference type="EMBL" id="UQC85205.1"/>
    </source>
</evidence>
<accession>A0A9Q8WJT3</accession>
<dbReference type="GeneID" id="73344685"/>
<proteinExistence type="predicted"/>
<organism evidence="1 2">
    <name type="scientific">Colletotrichum lupini</name>
    <dbReference type="NCBI Taxonomy" id="145971"/>
    <lineage>
        <taxon>Eukaryota</taxon>
        <taxon>Fungi</taxon>
        <taxon>Dikarya</taxon>
        <taxon>Ascomycota</taxon>
        <taxon>Pezizomycotina</taxon>
        <taxon>Sordariomycetes</taxon>
        <taxon>Hypocreomycetidae</taxon>
        <taxon>Glomerellales</taxon>
        <taxon>Glomerellaceae</taxon>
        <taxon>Colletotrichum</taxon>
        <taxon>Colletotrichum acutatum species complex</taxon>
    </lineage>
</organism>
<dbReference type="KEGG" id="clup:CLUP02_10702"/>
<protein>
    <submittedName>
        <fullName evidence="1">Uncharacterized protein</fullName>
    </submittedName>
</protein>
<dbReference type="RefSeq" id="XP_049146820.1">
    <property type="nucleotide sequence ID" value="XM_049289675.1"/>
</dbReference>
<reference evidence="1" key="1">
    <citation type="journal article" date="2021" name="Mol. Plant Microbe Interact.">
        <title>Complete Genome Sequence of the Plant-Pathogenic Fungus Colletotrichum lupini.</title>
        <authorList>
            <person name="Baroncelli R."/>
            <person name="Pensec F."/>
            <person name="Da Lio D."/>
            <person name="Boufleur T."/>
            <person name="Vicente I."/>
            <person name="Sarrocco S."/>
            <person name="Picot A."/>
            <person name="Baraldi E."/>
            <person name="Sukno S."/>
            <person name="Thon M."/>
            <person name="Le Floch G."/>
        </authorList>
    </citation>
    <scope>NUCLEOTIDE SEQUENCE</scope>
    <source>
        <strain evidence="1">IMI 504893</strain>
    </source>
</reference>
<dbReference type="EMBL" id="CP019477">
    <property type="protein sequence ID" value="UQC85205.1"/>
    <property type="molecule type" value="Genomic_DNA"/>
</dbReference>
<name>A0A9Q8WJT3_9PEZI</name>
<evidence type="ECO:0000313" key="2">
    <source>
        <dbReference type="Proteomes" id="UP000830671"/>
    </source>
</evidence>